<feature type="transmembrane region" description="Helical" evidence="7">
    <location>
        <begin position="105"/>
        <end position="125"/>
    </location>
</feature>
<feature type="transmembrane region" description="Helical" evidence="7">
    <location>
        <begin position="550"/>
        <end position="567"/>
    </location>
</feature>
<evidence type="ECO:0000256" key="5">
    <source>
        <dbReference type="ARBA" id="ARBA00023136"/>
    </source>
</evidence>
<dbReference type="OMA" id="CTNISQY"/>
<dbReference type="PANTHER" id="PTHR23501:SF87">
    <property type="entry name" value="SIDEROPHORE IRON TRANSPORTER 2"/>
    <property type="match status" value="1"/>
</dbReference>
<evidence type="ECO:0000313" key="9">
    <source>
        <dbReference type="EMBL" id="AOW00660.1"/>
    </source>
</evidence>
<dbReference type="OrthoDB" id="4078873at2759"/>
<evidence type="ECO:0000313" key="10">
    <source>
        <dbReference type="EMBL" id="RDW25784.1"/>
    </source>
</evidence>
<feature type="compositionally biased region" description="Polar residues" evidence="6">
    <location>
        <begin position="617"/>
        <end position="627"/>
    </location>
</feature>
<comment type="similarity">
    <text evidence="2">Belongs to the major facilitator superfamily.</text>
</comment>
<dbReference type="InterPro" id="IPR036259">
    <property type="entry name" value="MFS_trans_sf"/>
</dbReference>
<evidence type="ECO:0000313" key="11">
    <source>
        <dbReference type="Proteomes" id="UP000182444"/>
    </source>
</evidence>
<evidence type="ECO:0000256" key="1">
    <source>
        <dbReference type="ARBA" id="ARBA00004141"/>
    </source>
</evidence>
<feature type="transmembrane region" description="Helical" evidence="7">
    <location>
        <begin position="344"/>
        <end position="364"/>
    </location>
</feature>
<dbReference type="InterPro" id="IPR020846">
    <property type="entry name" value="MFS_dom"/>
</dbReference>
<reference evidence="10 12" key="2">
    <citation type="submission" date="2018-07" db="EMBL/GenBank/DDBJ databases">
        <title>Draft Genome Assemblies for Five Robust Yarrowia lipolytica Strains Exhibiting High Lipid Production and Pentose Sugar Utilization and Sugar Alcohol Secretion from Undetoxified Lignocellulosic Biomass Hydrolysates.</title>
        <authorList>
            <consortium name="DOE Joint Genome Institute"/>
            <person name="Walker C."/>
            <person name="Ryu S."/>
            <person name="Na H."/>
            <person name="Zane M."/>
            <person name="LaButti K."/>
            <person name="Lipzen A."/>
            <person name="Haridas S."/>
            <person name="Barry K."/>
            <person name="Grigoriev I.V."/>
            <person name="Quarterman J."/>
            <person name="Slininger P."/>
            <person name="Dien B."/>
            <person name="Trinh C.T."/>
        </authorList>
    </citation>
    <scope>NUCLEOTIDE SEQUENCE [LARGE SCALE GENOMIC DNA]</scope>
    <source>
        <strain evidence="10 12">YB392</strain>
    </source>
</reference>
<evidence type="ECO:0000256" key="4">
    <source>
        <dbReference type="ARBA" id="ARBA00022989"/>
    </source>
</evidence>
<dbReference type="VEuPathDB" id="FungiDB:YALI0_A14883g"/>
<feature type="transmembrane region" description="Helical" evidence="7">
    <location>
        <begin position="137"/>
        <end position="154"/>
    </location>
</feature>
<keyword evidence="3 7" id="KW-0812">Transmembrane</keyword>
<name>A0A1D8N4W0_YARLL</name>
<evidence type="ECO:0000256" key="3">
    <source>
        <dbReference type="ARBA" id="ARBA00022692"/>
    </source>
</evidence>
<evidence type="ECO:0000259" key="8">
    <source>
        <dbReference type="PROSITE" id="PS50850"/>
    </source>
</evidence>
<feature type="transmembrane region" description="Helical" evidence="7">
    <location>
        <begin position="224"/>
        <end position="247"/>
    </location>
</feature>
<sequence length="641" mass="70903">MWAPIKHALYAPKPEPGSSPTVVENPSTFQKIFNPPVKKDENAIDENAAPNGSQEMAKITSLWNRHDLWMAWGSMLLIAVALALQGRTFKVYSTFATSEFEELSLLSSLAVTQAVINVAATTVFAKLADVLGRFESFLLSVVFFTIGFIMLAVSPNIGTYFAAHIFYVSGSQGITFLQQVFAADTSSLRNRLFFVVLPNVCYIFVPWCAAPITNAIIKHSTWRWGYGMWCIIVPIVSIPVLTILFRLKMKAKSLNMAGGKSLQVRDAKETLRQFDFIGLTLLTAGLALLFLAVTLVKTSKSWTEPHVLVMVIIGPILLVLFPIWEKFPKYPFLPMKNMKNRTLITGCVFAGIHAMATSLYNPYYMPWLLVCKGLSVTAATNASATLSVSYIVTTIIAAFIIRYTRRVKPCIVAGSCIYTLGLGLTYHYRQPDVPLAKFIVTQAVEGVGNGLLQSPALVLTQSSMPKHLVISATAIYYTINSIGRVVGDAISGSLYRQQYPKRLAEFAPFMDEKTVQRMVNDVNSPLKFAWGSEERVAVIEAFNHVYRKMLYGPMIIAAVGILIALTFPNINMSEVDNGFVVEETEEDMPATAVVNEKKQQQPSETSESETEKKLPEVSSSHTVSSGPRSADLSVEEHERRV</sequence>
<feature type="transmembrane region" description="Helical" evidence="7">
    <location>
        <begin position="68"/>
        <end position="85"/>
    </location>
</feature>
<dbReference type="EMBL" id="KZ858994">
    <property type="protein sequence ID" value="RDW25784.1"/>
    <property type="molecule type" value="Genomic_DNA"/>
</dbReference>
<dbReference type="GO" id="GO:0005886">
    <property type="term" value="C:plasma membrane"/>
    <property type="evidence" value="ECO:0007669"/>
    <property type="project" value="TreeGrafter"/>
</dbReference>
<accession>A0A1D8N4W0</accession>
<dbReference type="GO" id="GO:0015343">
    <property type="term" value="F:siderophore-iron transmembrane transporter activity"/>
    <property type="evidence" value="ECO:0007669"/>
    <property type="project" value="TreeGrafter"/>
</dbReference>
<evidence type="ECO:0000256" key="7">
    <source>
        <dbReference type="SAM" id="Phobius"/>
    </source>
</evidence>
<dbReference type="GeneID" id="2906429"/>
<comment type="subcellular location">
    <subcellularLocation>
        <location evidence="1">Membrane</location>
        <topology evidence="1">Multi-pass membrane protein</topology>
    </subcellularLocation>
</comment>
<dbReference type="InterPro" id="IPR011701">
    <property type="entry name" value="MFS"/>
</dbReference>
<dbReference type="FunFam" id="1.20.1250.20:FF:000534">
    <property type="entry name" value="Major facilitator superfamily domain-containing protein"/>
    <property type="match status" value="1"/>
</dbReference>
<evidence type="ECO:0000313" key="12">
    <source>
        <dbReference type="Proteomes" id="UP000256601"/>
    </source>
</evidence>
<feature type="transmembrane region" description="Helical" evidence="7">
    <location>
        <begin position="274"/>
        <end position="295"/>
    </location>
</feature>
<keyword evidence="5 7" id="KW-0472">Membrane</keyword>
<protein>
    <submittedName>
        <fullName evidence="10">Major facilitator superfamily domain-containing protein</fullName>
    </submittedName>
</protein>
<dbReference type="SUPFAM" id="SSF103473">
    <property type="entry name" value="MFS general substrate transporter"/>
    <property type="match status" value="1"/>
</dbReference>
<feature type="domain" description="Major facilitator superfamily (MFS) profile" evidence="8">
    <location>
        <begin position="67"/>
        <end position="572"/>
    </location>
</feature>
<proteinExistence type="inferred from homology"/>
<dbReference type="eggNOG" id="KOG0254">
    <property type="taxonomic scope" value="Eukaryota"/>
</dbReference>
<dbReference type="Pfam" id="PF07690">
    <property type="entry name" value="MFS_1"/>
    <property type="match status" value="1"/>
</dbReference>
<reference evidence="9 11" key="1">
    <citation type="journal article" date="2016" name="PLoS ONE">
        <title>Sequence Assembly of Yarrowia lipolytica Strain W29/CLIB89 Shows Transposable Element Diversity.</title>
        <authorList>
            <person name="Magnan C."/>
            <person name="Yu J."/>
            <person name="Chang I."/>
            <person name="Jahn E."/>
            <person name="Kanomata Y."/>
            <person name="Wu J."/>
            <person name="Zeller M."/>
            <person name="Oakes M."/>
            <person name="Baldi P."/>
            <person name="Sandmeyer S."/>
        </authorList>
    </citation>
    <scope>NUCLEOTIDE SEQUENCE [LARGE SCALE GENOMIC DNA]</scope>
    <source>
        <strain evidence="9">CLIB89</strain>
        <strain evidence="11">CLIB89(W29)</strain>
    </source>
</reference>
<dbReference type="AlphaFoldDB" id="A0A1D8N4W0"/>
<dbReference type="VEuPathDB" id="FungiDB:YALI1_A14882g"/>
<dbReference type="EMBL" id="CP017553">
    <property type="protein sequence ID" value="AOW00660.1"/>
    <property type="molecule type" value="Genomic_DNA"/>
</dbReference>
<dbReference type="Gene3D" id="1.20.1250.20">
    <property type="entry name" value="MFS general substrate transporter like domains"/>
    <property type="match status" value="2"/>
</dbReference>
<feature type="transmembrane region" description="Helical" evidence="7">
    <location>
        <begin position="307"/>
        <end position="324"/>
    </location>
</feature>
<organism evidence="9 11">
    <name type="scientific">Yarrowia lipolytica</name>
    <name type="common">Candida lipolytica</name>
    <dbReference type="NCBI Taxonomy" id="4952"/>
    <lineage>
        <taxon>Eukaryota</taxon>
        <taxon>Fungi</taxon>
        <taxon>Dikarya</taxon>
        <taxon>Ascomycota</taxon>
        <taxon>Saccharomycotina</taxon>
        <taxon>Dipodascomycetes</taxon>
        <taxon>Dipodascales</taxon>
        <taxon>Dipodascales incertae sedis</taxon>
        <taxon>Yarrowia</taxon>
    </lineage>
</organism>
<dbReference type="Proteomes" id="UP000182444">
    <property type="component" value="Chromosome 1A"/>
</dbReference>
<gene>
    <name evidence="10" type="ORF">B0I71DRAFT_118940</name>
    <name evidence="9" type="ORF">YALI1_A14882g</name>
</gene>
<feature type="transmembrane region" description="Helical" evidence="7">
    <location>
        <begin position="384"/>
        <end position="403"/>
    </location>
</feature>
<dbReference type="PANTHER" id="PTHR23501">
    <property type="entry name" value="MAJOR FACILITATOR SUPERFAMILY"/>
    <property type="match status" value="1"/>
</dbReference>
<dbReference type="RefSeq" id="XP_500076.1">
    <property type="nucleotide sequence ID" value="XM_500076.1"/>
</dbReference>
<feature type="transmembrane region" description="Helical" evidence="7">
    <location>
        <begin position="192"/>
        <end position="212"/>
    </location>
</feature>
<dbReference type="PROSITE" id="PS50850">
    <property type="entry name" value="MFS"/>
    <property type="match status" value="1"/>
</dbReference>
<evidence type="ECO:0000256" key="2">
    <source>
        <dbReference type="ARBA" id="ARBA00008335"/>
    </source>
</evidence>
<dbReference type="Proteomes" id="UP000256601">
    <property type="component" value="Unassembled WGS sequence"/>
</dbReference>
<keyword evidence="4 7" id="KW-1133">Transmembrane helix</keyword>
<feature type="region of interest" description="Disordered" evidence="6">
    <location>
        <begin position="586"/>
        <end position="641"/>
    </location>
</feature>
<evidence type="ECO:0000256" key="6">
    <source>
        <dbReference type="SAM" id="MobiDB-lite"/>
    </source>
</evidence>
<dbReference type="FunFam" id="1.20.1250.20:FF:000617">
    <property type="entry name" value="YALI0F19118p"/>
    <property type="match status" value="1"/>
</dbReference>
<dbReference type="KEGG" id="yli:2906429"/>